<accession>A0A5C3M5K3</accession>
<dbReference type="EMBL" id="ML213596">
    <property type="protein sequence ID" value="TFK40699.1"/>
    <property type="molecule type" value="Genomic_DNA"/>
</dbReference>
<gene>
    <name evidence="3" type="ORF">BDQ12DRAFT_464061</name>
</gene>
<dbReference type="InterPro" id="IPR045339">
    <property type="entry name" value="DUF6534"/>
</dbReference>
<name>A0A5C3M5K3_9AGAR</name>
<keyword evidence="1" id="KW-1133">Transmembrane helix</keyword>
<proteinExistence type="predicted"/>
<evidence type="ECO:0000313" key="3">
    <source>
        <dbReference type="EMBL" id="TFK40699.1"/>
    </source>
</evidence>
<evidence type="ECO:0000259" key="2">
    <source>
        <dbReference type="Pfam" id="PF20152"/>
    </source>
</evidence>
<evidence type="ECO:0000313" key="4">
    <source>
        <dbReference type="Proteomes" id="UP000308652"/>
    </source>
</evidence>
<protein>
    <recommendedName>
        <fullName evidence="2">DUF6534 domain-containing protein</fullName>
    </recommendedName>
</protein>
<keyword evidence="1" id="KW-0472">Membrane</keyword>
<keyword evidence="4" id="KW-1185">Reference proteome</keyword>
<feature type="domain" description="DUF6534" evidence="2">
    <location>
        <begin position="163"/>
        <end position="248"/>
    </location>
</feature>
<dbReference type="PANTHER" id="PTHR40465">
    <property type="entry name" value="CHROMOSOME 1, WHOLE GENOME SHOTGUN SEQUENCE"/>
    <property type="match status" value="1"/>
</dbReference>
<dbReference type="OrthoDB" id="2562493at2759"/>
<dbReference type="Proteomes" id="UP000308652">
    <property type="component" value="Unassembled WGS sequence"/>
</dbReference>
<dbReference type="Pfam" id="PF20152">
    <property type="entry name" value="DUF6534"/>
    <property type="match status" value="1"/>
</dbReference>
<feature type="transmembrane region" description="Helical" evidence="1">
    <location>
        <begin position="155"/>
        <end position="177"/>
    </location>
</feature>
<keyword evidence="1" id="KW-0812">Transmembrane</keyword>
<feature type="transmembrane region" description="Helical" evidence="1">
    <location>
        <begin position="86"/>
        <end position="104"/>
    </location>
</feature>
<sequence length="321" mass="36387">MGLFDTNLGALLIGVLFNTFLYGIVTLQYALYHNAKFNDPLWIRATVLVLFFLDTFHSASVIYLIWVYAIENYTNPLILFTSIWPYPFTVVVTAITAYMTQLFLAYRMFRLTGQRIVYLIILVAASATFLLGLVAGEKAWRTVSLAQIPALRPILIPWLCLEVGVDAMISSVLLYALSKSRTGFPRSDNIIKRLMRTSIQTGLCSGIFSILSMTFFIASPQTHFFGMFGIPISRVYTNTLMDTLLTRQALRKMLHKEGENGSDFDSAWTRENSVNRVTDNSVQLHVRREVRTEVYFDDSIPPTPLSTFKKYLPSNHSSPTV</sequence>
<feature type="transmembrane region" description="Helical" evidence="1">
    <location>
        <begin position="41"/>
        <end position="66"/>
    </location>
</feature>
<feature type="transmembrane region" description="Helical" evidence="1">
    <location>
        <begin position="116"/>
        <end position="135"/>
    </location>
</feature>
<dbReference type="AlphaFoldDB" id="A0A5C3M5K3"/>
<organism evidence="3 4">
    <name type="scientific">Crucibulum laeve</name>
    <dbReference type="NCBI Taxonomy" id="68775"/>
    <lineage>
        <taxon>Eukaryota</taxon>
        <taxon>Fungi</taxon>
        <taxon>Dikarya</taxon>
        <taxon>Basidiomycota</taxon>
        <taxon>Agaricomycotina</taxon>
        <taxon>Agaricomycetes</taxon>
        <taxon>Agaricomycetidae</taxon>
        <taxon>Agaricales</taxon>
        <taxon>Agaricineae</taxon>
        <taxon>Nidulariaceae</taxon>
        <taxon>Crucibulum</taxon>
    </lineage>
</organism>
<reference evidence="3 4" key="1">
    <citation type="journal article" date="2019" name="Nat. Ecol. Evol.">
        <title>Megaphylogeny resolves global patterns of mushroom evolution.</title>
        <authorList>
            <person name="Varga T."/>
            <person name="Krizsan K."/>
            <person name="Foldi C."/>
            <person name="Dima B."/>
            <person name="Sanchez-Garcia M."/>
            <person name="Sanchez-Ramirez S."/>
            <person name="Szollosi G.J."/>
            <person name="Szarkandi J.G."/>
            <person name="Papp V."/>
            <person name="Albert L."/>
            <person name="Andreopoulos W."/>
            <person name="Angelini C."/>
            <person name="Antonin V."/>
            <person name="Barry K.W."/>
            <person name="Bougher N.L."/>
            <person name="Buchanan P."/>
            <person name="Buyck B."/>
            <person name="Bense V."/>
            <person name="Catcheside P."/>
            <person name="Chovatia M."/>
            <person name="Cooper J."/>
            <person name="Damon W."/>
            <person name="Desjardin D."/>
            <person name="Finy P."/>
            <person name="Geml J."/>
            <person name="Haridas S."/>
            <person name="Hughes K."/>
            <person name="Justo A."/>
            <person name="Karasinski D."/>
            <person name="Kautmanova I."/>
            <person name="Kiss B."/>
            <person name="Kocsube S."/>
            <person name="Kotiranta H."/>
            <person name="LaButti K.M."/>
            <person name="Lechner B.E."/>
            <person name="Liimatainen K."/>
            <person name="Lipzen A."/>
            <person name="Lukacs Z."/>
            <person name="Mihaltcheva S."/>
            <person name="Morgado L.N."/>
            <person name="Niskanen T."/>
            <person name="Noordeloos M.E."/>
            <person name="Ohm R.A."/>
            <person name="Ortiz-Santana B."/>
            <person name="Ovrebo C."/>
            <person name="Racz N."/>
            <person name="Riley R."/>
            <person name="Savchenko A."/>
            <person name="Shiryaev A."/>
            <person name="Soop K."/>
            <person name="Spirin V."/>
            <person name="Szebenyi C."/>
            <person name="Tomsovsky M."/>
            <person name="Tulloss R.E."/>
            <person name="Uehling J."/>
            <person name="Grigoriev I.V."/>
            <person name="Vagvolgyi C."/>
            <person name="Papp T."/>
            <person name="Martin F.M."/>
            <person name="Miettinen O."/>
            <person name="Hibbett D.S."/>
            <person name="Nagy L.G."/>
        </authorList>
    </citation>
    <scope>NUCLEOTIDE SEQUENCE [LARGE SCALE GENOMIC DNA]</scope>
    <source>
        <strain evidence="3 4">CBS 166.37</strain>
    </source>
</reference>
<evidence type="ECO:0000256" key="1">
    <source>
        <dbReference type="SAM" id="Phobius"/>
    </source>
</evidence>
<feature type="transmembrane region" description="Helical" evidence="1">
    <location>
        <begin position="6"/>
        <end position="29"/>
    </location>
</feature>
<dbReference type="PANTHER" id="PTHR40465:SF1">
    <property type="entry name" value="DUF6534 DOMAIN-CONTAINING PROTEIN"/>
    <property type="match status" value="1"/>
</dbReference>
<dbReference type="STRING" id="68775.A0A5C3M5K3"/>
<feature type="transmembrane region" description="Helical" evidence="1">
    <location>
        <begin position="198"/>
        <end position="218"/>
    </location>
</feature>